<dbReference type="GeneID" id="111254722"/>
<dbReference type="OMA" id="KHMLPAE"/>
<feature type="domain" description="Neuroblastoma-amplified sequence N-terminal" evidence="3">
    <location>
        <begin position="104"/>
        <end position="390"/>
    </location>
</feature>
<dbReference type="Gene3D" id="2.130.10.10">
    <property type="entry name" value="YVTN repeat-like/Quinoprotein amine dehydrogenase"/>
    <property type="match status" value="1"/>
</dbReference>
<name>A0A7M7L6P6_VARDE</name>
<evidence type="ECO:0000256" key="2">
    <source>
        <dbReference type="SAM" id="SignalP"/>
    </source>
</evidence>
<keyword evidence="5" id="KW-1185">Reference proteome</keyword>
<dbReference type="InterPro" id="IPR029145">
    <property type="entry name" value="NBAS_N"/>
</dbReference>
<dbReference type="SUPFAM" id="SSF50978">
    <property type="entry name" value="WD40 repeat-like"/>
    <property type="match status" value="1"/>
</dbReference>
<evidence type="ECO:0000259" key="3">
    <source>
        <dbReference type="Pfam" id="PF15492"/>
    </source>
</evidence>
<feature type="compositionally biased region" description="Polar residues" evidence="1">
    <location>
        <begin position="2397"/>
        <end position="2413"/>
    </location>
</feature>
<dbReference type="OrthoDB" id="19988at2759"/>
<protein>
    <recommendedName>
        <fullName evidence="3">Neuroblastoma-amplified sequence N-terminal domain-containing protein</fullName>
    </recommendedName>
</protein>
<dbReference type="InterPro" id="IPR015943">
    <property type="entry name" value="WD40/YVTN_repeat-like_dom_sf"/>
</dbReference>
<dbReference type="PANTHER" id="PTHR15922">
    <property type="entry name" value="NEUROBLASTOMA-AMPLIFIED SEQUENCE"/>
    <property type="match status" value="1"/>
</dbReference>
<reference evidence="4" key="1">
    <citation type="submission" date="2021-01" db="UniProtKB">
        <authorList>
            <consortium name="EnsemblMetazoa"/>
        </authorList>
    </citation>
    <scope>IDENTIFICATION</scope>
</reference>
<proteinExistence type="predicted"/>
<dbReference type="InterPro" id="IPR001680">
    <property type="entry name" value="WD40_rpt"/>
</dbReference>
<dbReference type="GO" id="GO:0000149">
    <property type="term" value="F:SNARE binding"/>
    <property type="evidence" value="ECO:0007669"/>
    <property type="project" value="TreeGrafter"/>
</dbReference>
<feature type="compositionally biased region" description="Low complexity" evidence="1">
    <location>
        <begin position="1925"/>
        <end position="1943"/>
    </location>
</feature>
<evidence type="ECO:0000256" key="1">
    <source>
        <dbReference type="SAM" id="MobiDB-lite"/>
    </source>
</evidence>
<dbReference type="InParanoid" id="A0A7M7L6P6"/>
<dbReference type="GO" id="GO:0006890">
    <property type="term" value="P:retrograde vesicle-mediated transport, Golgi to endoplasmic reticulum"/>
    <property type="evidence" value="ECO:0007669"/>
    <property type="project" value="TreeGrafter"/>
</dbReference>
<dbReference type="Pfam" id="PF15492">
    <property type="entry name" value="Nbas_N"/>
    <property type="match status" value="1"/>
</dbReference>
<feature type="signal peptide" evidence="2">
    <location>
        <begin position="1"/>
        <end position="24"/>
    </location>
</feature>
<dbReference type="KEGG" id="vde:111254722"/>
<feature type="region of interest" description="Disordered" evidence="1">
    <location>
        <begin position="1925"/>
        <end position="1948"/>
    </location>
</feature>
<accession>A0A7M7L6P6</accession>
<dbReference type="PANTHER" id="PTHR15922:SF2">
    <property type="entry name" value="NBAS SUBUNIT OF NRZ TETHERING COMPLEX"/>
    <property type="match status" value="1"/>
</dbReference>
<dbReference type="SMART" id="SM00320">
    <property type="entry name" value="WD40"/>
    <property type="match status" value="2"/>
</dbReference>
<sequence length="2420" mass="273724">MCNSEQRSFAAALLFLTCVRDVLQFKILLTMSTEVDKTLEERDILYELFIYSEWVQEPELVTKFGYGDDSLRRRSRGSGLISWFTPTSSVCPPILWHRSSFPPWQLSLSADHRLCAILKHNETVEIRSSGKERAAFSFVVATCHLTPEAETHFRCLSWSPDSSLLAVGSPSGRVEMFDLAGGLQYSLENDNPLAALEGAAGGHALVDMLWTRTDNTKRTQWSYELVLVSYNGQVRSYLVNSESYSPAFTLDIPLRNGSSIGSVVYHPGYSLLLIGEGSLRQMDHADVNDPTLVAEEAGLSAWKFLSEKPYLEKLATIYQDTTRGGIFSSMLTYFRVGCEDAVLCLAVSPSGKQLLCLHSSSTISLWSLPGLILTRVWQSFELPAFETTNPYLPDSECQLHQKTRGFWDVITVQWWNEQTIVIVRRAGSICVMSLESKRNLLGDNPEWFGLAPRLAAIDTQEFLTLECEWQMGLSRTRANSSFIGSELENSLLKEDVDNEDSTNTTTSPSWVRWLLGFGPLRRTLEYVADMDFGDDAKPRRVVKIYRLLGVKATSPSELFSVKIENGEYEEALSLAARYDLDPDPVFQRQWHRAEPCKANIDAYLHRVSDRQWVLNECLNQLPSDAVSCRELFLYGIRITNVFFVAGTKREDIADKDIAAEEAMRKKIIRDVLRPERLTQYQKWILECRRKLLIYLEALKIYESFNNTFSSTEFGWFREQSVLSVAIHYARDGKADPVFELLIQYSNQLAHHWLPLLTQFPETISPDIYAKILPYASSKPPYSIRKWQPGDSGSEPDWAENLVPCPFVEEWESTEREFYEENPETVQWQCAPGKQPNYEMVSQWYLSRAKMIEEFTMLTENALDLVRLACQKLHPKGDLEKQLTQLKDNLTSVKMMAFDCGMEFVTLRDIENKSFAEQLHLIMANANDSSYSTCFREWLLPFIERCERSCPGAKLELLKGHLTEQAAHNMDRVLRVWDFLTAADGVFVTHSVIGDLDHRVEIALACIEASREHEQLQLCHKLLSLLPTRPRSATNQINSLYDRLGKLSNRVDTAQFFGEYGTELNLAQVAEIEQDGEAIHDILGKMFRRLSKKSPCLDHQDWICVAKNCHGFLKKVLPALDLDRCFELMCQALLSSTNHDNIHIAKGLMNIKTTISAQHQQQTDDTLMFPYRLSPTISHRLVLHAACDYVDSATSSNDPSVSLATACLSLIGDTDLKDLGEDIKREVQKELDLIQALPLLSKLGVQSLPIYIRSADKMKLIQEALVCNKTNYRSFNKINQLAQYLGVYKEEGPTAVGTILSMVAEIAQREGDLNTALSLCQRIVHGEHVSGWKACARLASCDDLKRFDERQKLIDFCVVHAPSQHLYKLIEQKNNIQHQQYYHSLEQKYNSRQEISLSSFPADAVDTAKQFVSKVIPIVAQTVKGAVKVVGPSNSPLEDSTLKNNKQAYTERETLTKWSVPAFYSGLWGEETLHSRLSSDFHAIKYTEDIFEESSISSRTYSLPQLATVMHFAAVNDRINGTKSVMSINDDMLLSLASEYLADDVLLALGHLLQLRDVRRAEELFLQQLPYTRHCLQLGGYTFALATISRETQEGHIKGDVFVKMSRDELIKHIESLECHSEDTESLRVLVSKFHQLEADLCRAELVQQQSGGTVDVGRFGHDEQYKRDTILGMALCEDLETLRVALNLARHYDVPEFDVCLGHLEHLFRSATDPSAIEARLQEEIIEKHLKEDKSALWHTLRQKIYPVLRGTNYDVLKVYYHLLLSCSQRESDKKRIEAYMMLLETVNKKLDGVDFKRLISSNTEEQRASLLEVIDEMNIDEVIRVCGRFKSLLHSISRSTVLQLYLKNEFIAAGDRSRTELKDLFKKHLKHIRYLDPDDVLDFIIGVCFDPFVAAYKLNRGYRLEILKSFLAFTKSMAKKAAESSAGPVSPSRSSSEPVTVSTDRSDQRVPINSWEELQTRLAGFLQHLQKIEDGFVNELLNTAENPRLAAYVDMFEMTAGEKIKLEELLMHCALQECDPGLLECLLSICPSAAINYSPSEIFLRATRLVVDRLVKEATSTATVTADNHQNHDSSLPKRDPIQLAFQTRKPISIMRRLLKTGAKLSSNKNSFDRAVVELVRPFCLDKAVTLSSRLEVLRLLKECVCMVKPEDEAIRLHLETLALLQEQWSDISVESEETASAGGRLALFSRLLDAAENSEQFDTLASLLQYWPAFDECVLSPWLSLLLKMPSLASASGATFLNLVEIARKYHPFTIDDIYQLEHAWADRLTPTEKALFLLESDETECHSRALDIVHDLKPGEITDGMRDRLLKLGLTPDFVDGPHYAGLLDRLVQKPDFEAVAESTVDSLAAAGMIPEAASLVALTDMLPSALQSFTGALSLLAWKRGGYPEKRTSTPSSDANKQAEISSKGATDMAIH</sequence>
<dbReference type="EnsemblMetazoa" id="XM_022815867">
    <property type="protein sequence ID" value="XP_022671602"/>
    <property type="gene ID" value="LOC111254722"/>
</dbReference>
<keyword evidence="2" id="KW-0732">Signal</keyword>
<dbReference type="GO" id="GO:0070939">
    <property type="term" value="C:Dsl1/NZR complex"/>
    <property type="evidence" value="ECO:0007669"/>
    <property type="project" value="TreeGrafter"/>
</dbReference>
<evidence type="ECO:0000313" key="5">
    <source>
        <dbReference type="Proteomes" id="UP000594260"/>
    </source>
</evidence>
<feature type="chain" id="PRO_5029910425" description="Neuroblastoma-amplified sequence N-terminal domain-containing protein" evidence="2">
    <location>
        <begin position="25"/>
        <end position="2420"/>
    </location>
</feature>
<dbReference type="Proteomes" id="UP000594260">
    <property type="component" value="Unplaced"/>
</dbReference>
<dbReference type="RefSeq" id="XP_022671602.1">
    <property type="nucleotide sequence ID" value="XM_022815867.1"/>
</dbReference>
<feature type="region of interest" description="Disordered" evidence="1">
    <location>
        <begin position="2392"/>
        <end position="2420"/>
    </location>
</feature>
<dbReference type="InterPro" id="IPR036322">
    <property type="entry name" value="WD40_repeat_dom_sf"/>
</dbReference>
<organism evidence="4 5">
    <name type="scientific">Varroa destructor</name>
    <name type="common">Honeybee mite</name>
    <dbReference type="NCBI Taxonomy" id="109461"/>
    <lineage>
        <taxon>Eukaryota</taxon>
        <taxon>Metazoa</taxon>
        <taxon>Ecdysozoa</taxon>
        <taxon>Arthropoda</taxon>
        <taxon>Chelicerata</taxon>
        <taxon>Arachnida</taxon>
        <taxon>Acari</taxon>
        <taxon>Parasitiformes</taxon>
        <taxon>Mesostigmata</taxon>
        <taxon>Gamasina</taxon>
        <taxon>Dermanyssoidea</taxon>
        <taxon>Varroidae</taxon>
        <taxon>Varroa</taxon>
    </lineage>
</organism>
<evidence type="ECO:0000313" key="4">
    <source>
        <dbReference type="EnsemblMetazoa" id="XP_022671602"/>
    </source>
</evidence>